<dbReference type="GO" id="GO:0016787">
    <property type="term" value="F:hydrolase activity"/>
    <property type="evidence" value="ECO:0007669"/>
    <property type="project" value="UniProtKB-KW"/>
</dbReference>
<protein>
    <submittedName>
        <fullName evidence="2">SGNH/GDSL hydrolase family protein</fullName>
    </submittedName>
</protein>
<comment type="caution">
    <text evidence="2">The sequence shown here is derived from an EMBL/GenBank/DDBJ whole genome shotgun (WGS) entry which is preliminary data.</text>
</comment>
<dbReference type="Gene3D" id="3.40.50.1110">
    <property type="entry name" value="SGNH hydrolase"/>
    <property type="match status" value="1"/>
</dbReference>
<proteinExistence type="predicted"/>
<accession>A0ABW4KE81</accession>
<evidence type="ECO:0000313" key="3">
    <source>
        <dbReference type="Proteomes" id="UP001597301"/>
    </source>
</evidence>
<keyword evidence="3" id="KW-1185">Reference proteome</keyword>
<dbReference type="InterPro" id="IPR051532">
    <property type="entry name" value="Ester_Hydrolysis_Enzymes"/>
</dbReference>
<evidence type="ECO:0000313" key="2">
    <source>
        <dbReference type="EMBL" id="MFD1706159.1"/>
    </source>
</evidence>
<feature type="domain" description="SGNH hydrolase-type esterase" evidence="1">
    <location>
        <begin position="17"/>
        <end position="196"/>
    </location>
</feature>
<dbReference type="EMBL" id="JBHUEO010000009">
    <property type="protein sequence ID" value="MFD1706159.1"/>
    <property type="molecule type" value="Genomic_DNA"/>
</dbReference>
<organism evidence="2 3">
    <name type="scientific">Siminovitchia sediminis</name>
    <dbReference type="NCBI Taxonomy" id="1274353"/>
    <lineage>
        <taxon>Bacteria</taxon>
        <taxon>Bacillati</taxon>
        <taxon>Bacillota</taxon>
        <taxon>Bacilli</taxon>
        <taxon>Bacillales</taxon>
        <taxon>Bacillaceae</taxon>
        <taxon>Siminovitchia</taxon>
    </lineage>
</organism>
<dbReference type="RefSeq" id="WP_380772731.1">
    <property type="nucleotide sequence ID" value="NZ_JBHUEO010000009.1"/>
</dbReference>
<evidence type="ECO:0000259" key="1">
    <source>
        <dbReference type="Pfam" id="PF13472"/>
    </source>
</evidence>
<gene>
    <name evidence="2" type="ORF">ACFSCZ_05235</name>
</gene>
<dbReference type="Pfam" id="PF13472">
    <property type="entry name" value="Lipase_GDSL_2"/>
    <property type="match status" value="1"/>
</dbReference>
<dbReference type="CDD" id="cd00229">
    <property type="entry name" value="SGNH_hydrolase"/>
    <property type="match status" value="1"/>
</dbReference>
<dbReference type="PANTHER" id="PTHR30383">
    <property type="entry name" value="THIOESTERASE 1/PROTEASE 1/LYSOPHOSPHOLIPASE L1"/>
    <property type="match status" value="1"/>
</dbReference>
<reference evidence="3" key="1">
    <citation type="journal article" date="2019" name="Int. J. Syst. Evol. Microbiol.">
        <title>The Global Catalogue of Microorganisms (GCM) 10K type strain sequencing project: providing services to taxonomists for standard genome sequencing and annotation.</title>
        <authorList>
            <consortium name="The Broad Institute Genomics Platform"/>
            <consortium name="The Broad Institute Genome Sequencing Center for Infectious Disease"/>
            <person name="Wu L."/>
            <person name="Ma J."/>
        </authorList>
    </citation>
    <scope>NUCLEOTIDE SEQUENCE [LARGE SCALE GENOMIC DNA]</scope>
    <source>
        <strain evidence="3">CGMCC 1.12295</strain>
    </source>
</reference>
<dbReference type="InterPro" id="IPR036514">
    <property type="entry name" value="SGNH_hydro_sf"/>
</dbReference>
<dbReference type="Proteomes" id="UP001597301">
    <property type="component" value="Unassembled WGS sequence"/>
</dbReference>
<sequence>MFKKHRSHLAGKKWLIIGDSITDRKHHPKTKKYHQWIQEETGCEVLNYGISRTGFTVQETFLERLQRTPIETDYVTVFGGTNDFRLGSKYLGTFQDRHNDSFYGALHLFFQALVKKYPTKQLSAITPLPRWRKEEGEWNSRGETLRQYAEAIKEVTAFYGIPCKDMYSEGGIYAKNPVFRSTYMPDGLHPNSAGHQYFYYKILSFLEGL</sequence>
<keyword evidence="2" id="KW-0378">Hydrolase</keyword>
<dbReference type="InterPro" id="IPR013830">
    <property type="entry name" value="SGNH_hydro"/>
</dbReference>
<dbReference type="SUPFAM" id="SSF52266">
    <property type="entry name" value="SGNH hydrolase"/>
    <property type="match status" value="1"/>
</dbReference>
<name>A0ABW4KE81_9BACI</name>